<evidence type="ECO:0000256" key="1">
    <source>
        <dbReference type="SAM" id="MobiDB-lite"/>
    </source>
</evidence>
<keyword evidence="3" id="KW-1185">Reference proteome</keyword>
<organism evidence="2 3">
    <name type="scientific">Cellulomonas edaphi</name>
    <dbReference type="NCBI Taxonomy" id="3053468"/>
    <lineage>
        <taxon>Bacteria</taxon>
        <taxon>Bacillati</taxon>
        <taxon>Actinomycetota</taxon>
        <taxon>Actinomycetes</taxon>
        <taxon>Micrococcales</taxon>
        <taxon>Cellulomonadaceae</taxon>
        <taxon>Cellulomonas</taxon>
    </lineage>
</organism>
<gene>
    <name evidence="2" type="ORF">QRT05_11040</name>
</gene>
<feature type="region of interest" description="Disordered" evidence="1">
    <location>
        <begin position="23"/>
        <end position="51"/>
    </location>
</feature>
<evidence type="ECO:0000313" key="3">
    <source>
        <dbReference type="Proteomes" id="UP001321453"/>
    </source>
</evidence>
<comment type="caution">
    <text evidence="2">The sequence shown here is derived from an EMBL/GenBank/DDBJ whole genome shotgun (WGS) entry which is preliminary data.</text>
</comment>
<reference evidence="2 3" key="1">
    <citation type="submission" date="2023-06" db="EMBL/GenBank/DDBJ databases">
        <title>Cellulomonas sp. MW9 Whole genome sequence.</title>
        <authorList>
            <person name="Park S."/>
        </authorList>
    </citation>
    <scope>NUCLEOTIDE SEQUENCE [LARGE SCALE GENOMIC DNA]</scope>
    <source>
        <strain evidence="2 3">MW9</strain>
    </source>
</reference>
<dbReference type="EMBL" id="JAUCGR010000002">
    <property type="protein sequence ID" value="MDM7831870.1"/>
    <property type="molecule type" value="Genomic_DNA"/>
</dbReference>
<dbReference type="RefSeq" id="WP_289447282.1">
    <property type="nucleotide sequence ID" value="NZ_JAUCGR010000002.1"/>
</dbReference>
<accession>A0ABT7S8B5</accession>
<proteinExistence type="predicted"/>
<evidence type="ECO:0000313" key="2">
    <source>
        <dbReference type="EMBL" id="MDM7831870.1"/>
    </source>
</evidence>
<sequence length="76" mass="8427">MTTAVVTSPVELPARLGRPGVVARAARRVRRDTRPTTARVPGDHEERARRRETARVVEAIRHAALTEAALGGRFFR</sequence>
<protein>
    <submittedName>
        <fullName evidence="2">Uncharacterized protein</fullName>
    </submittedName>
</protein>
<feature type="compositionally biased region" description="Basic and acidic residues" evidence="1">
    <location>
        <begin position="41"/>
        <end position="51"/>
    </location>
</feature>
<dbReference type="Proteomes" id="UP001321453">
    <property type="component" value="Unassembled WGS sequence"/>
</dbReference>
<name>A0ABT7S8B5_9CELL</name>